<dbReference type="SUPFAM" id="SSF53850">
    <property type="entry name" value="Periplasmic binding protein-like II"/>
    <property type="match status" value="1"/>
</dbReference>
<organism evidence="3 4">
    <name type="scientific">Microbacterium proteolyticum</name>
    <dbReference type="NCBI Taxonomy" id="1572644"/>
    <lineage>
        <taxon>Bacteria</taxon>
        <taxon>Bacillati</taxon>
        <taxon>Actinomycetota</taxon>
        <taxon>Actinomycetes</taxon>
        <taxon>Micrococcales</taxon>
        <taxon>Microbacteriaceae</taxon>
        <taxon>Microbacterium</taxon>
    </lineage>
</organism>
<keyword evidence="2" id="KW-0732">Signal</keyword>
<feature type="signal peptide" evidence="2">
    <location>
        <begin position="1"/>
        <end position="24"/>
    </location>
</feature>
<dbReference type="Pfam" id="PF13416">
    <property type="entry name" value="SBP_bac_8"/>
    <property type="match status" value="1"/>
</dbReference>
<sequence length="427" mass="45064">MNSRALRRTALVVAVASTSALVLAGCSGTGGAASGGSDGEVTLTIATFNDFGYTDALLQEYMDAHPNVKIVHNKAATSNEARENYFQKLGKTGLADIEAIEVDWLPEVMEYADLLAPVPDDLKSRWLDYKVEAATSPEGQLVGYGTDIGPEGVCYRSDLFAAAGLPTDRADVAKMLEGDWSTYFAAGDQYVAATGKAFFDSAGGTYQGAINQVEAAYENADDGSITATSNPEVKKIYDQVLAASATQSAHLGQWSDDWFAGLSNGAFATMLCPGWMLGVIEGNAPEVTGWDIANVFPGGAGNWGGSYLTVPGNGANVEAAQELADWLTDPETQVKAFENAGTFPSQTDALSADALLSSTNAYFNDAPVGEMLSERAQAVKVSPYKGTFYFQINDAMQKALTRVEDGTQDAAPGPGIRPARLEEETPS</sequence>
<dbReference type="EMBL" id="JACHXY010000001">
    <property type="protein sequence ID" value="MBB3157298.1"/>
    <property type="molecule type" value="Genomic_DNA"/>
</dbReference>
<dbReference type="RefSeq" id="WP_183418732.1">
    <property type="nucleotide sequence ID" value="NZ_JACHXY010000001.1"/>
</dbReference>
<dbReference type="InterPro" id="IPR050490">
    <property type="entry name" value="Bact_solute-bd_prot1"/>
</dbReference>
<comment type="caution">
    <text evidence="3">The sequence shown here is derived from an EMBL/GenBank/DDBJ whole genome shotgun (WGS) entry which is preliminary data.</text>
</comment>
<dbReference type="PROSITE" id="PS51257">
    <property type="entry name" value="PROKAR_LIPOPROTEIN"/>
    <property type="match status" value="1"/>
</dbReference>
<dbReference type="Proteomes" id="UP000543579">
    <property type="component" value="Unassembled WGS sequence"/>
</dbReference>
<protein>
    <submittedName>
        <fullName evidence="3">Cellobiose transport system substrate-binding protein</fullName>
    </submittedName>
</protein>
<dbReference type="PANTHER" id="PTHR43649">
    <property type="entry name" value="ARABINOSE-BINDING PROTEIN-RELATED"/>
    <property type="match status" value="1"/>
</dbReference>
<evidence type="ECO:0000313" key="3">
    <source>
        <dbReference type="EMBL" id="MBB3157298.1"/>
    </source>
</evidence>
<dbReference type="AlphaFoldDB" id="A0A7W5GF78"/>
<dbReference type="InterPro" id="IPR006059">
    <property type="entry name" value="SBP"/>
</dbReference>
<reference evidence="3 4" key="1">
    <citation type="submission" date="2020-08" db="EMBL/GenBank/DDBJ databases">
        <title>Genomic Encyclopedia of Type Strains, Phase III (KMG-III): the genomes of soil and plant-associated and newly described type strains.</title>
        <authorList>
            <person name="Whitman W."/>
        </authorList>
    </citation>
    <scope>NUCLEOTIDE SEQUENCE [LARGE SCALE GENOMIC DNA]</scope>
    <source>
        <strain evidence="3 4">CECT 8356</strain>
    </source>
</reference>
<evidence type="ECO:0000256" key="1">
    <source>
        <dbReference type="SAM" id="MobiDB-lite"/>
    </source>
</evidence>
<gene>
    <name evidence="3" type="ORF">FHS07_000982</name>
</gene>
<dbReference type="Gene3D" id="3.40.190.10">
    <property type="entry name" value="Periplasmic binding protein-like II"/>
    <property type="match status" value="1"/>
</dbReference>
<evidence type="ECO:0000313" key="4">
    <source>
        <dbReference type="Proteomes" id="UP000543579"/>
    </source>
</evidence>
<feature type="chain" id="PRO_5039159013" evidence="2">
    <location>
        <begin position="25"/>
        <end position="427"/>
    </location>
</feature>
<dbReference type="PANTHER" id="PTHR43649:SF32">
    <property type="entry name" value="SUGAR BINDING SECRETED PROTEIN"/>
    <property type="match status" value="1"/>
</dbReference>
<accession>A0A7W5GF78</accession>
<feature type="region of interest" description="Disordered" evidence="1">
    <location>
        <begin position="404"/>
        <end position="427"/>
    </location>
</feature>
<evidence type="ECO:0000256" key="2">
    <source>
        <dbReference type="SAM" id="SignalP"/>
    </source>
</evidence>
<name>A0A7W5GF78_9MICO</name>
<proteinExistence type="predicted"/>